<reference evidence="1" key="2">
    <citation type="journal article" date="2019" name="Genome Biol. Evol.">
        <title>Day and night: Metabolic profiles and evolutionary relationships of six axenic non-marine cyanobacteria.</title>
        <authorList>
            <person name="Will S.E."/>
            <person name="Henke P."/>
            <person name="Boedeker C."/>
            <person name="Huang S."/>
            <person name="Brinkmann H."/>
            <person name="Rohde M."/>
            <person name="Jarek M."/>
            <person name="Friedl T."/>
            <person name="Seufert S."/>
            <person name="Schumacher M."/>
            <person name="Overmann J."/>
            <person name="Neumann-Schaal M."/>
            <person name="Petersen J."/>
        </authorList>
    </citation>
    <scope>NUCLEOTIDE SEQUENCE [LARGE SCALE GENOMIC DNA]</scope>
    <source>
        <strain evidence="1">PCC 7102</strain>
    </source>
</reference>
<keyword evidence="2" id="KW-1185">Reference proteome</keyword>
<accession>A0A3S1C1G6</accession>
<dbReference type="InterPro" id="IPR029044">
    <property type="entry name" value="Nucleotide-diphossugar_trans"/>
</dbReference>
<reference evidence="1" key="1">
    <citation type="submission" date="2018-12" db="EMBL/GenBank/DDBJ databases">
        <authorList>
            <person name="Will S."/>
            <person name="Neumann-Schaal M."/>
            <person name="Henke P."/>
        </authorList>
    </citation>
    <scope>NUCLEOTIDE SEQUENCE</scope>
    <source>
        <strain evidence="1">PCC 7102</strain>
    </source>
</reference>
<protein>
    <submittedName>
        <fullName evidence="1">Hemolytic protein HlpA</fullName>
    </submittedName>
</protein>
<evidence type="ECO:0000313" key="2">
    <source>
        <dbReference type="Proteomes" id="UP000271624"/>
    </source>
</evidence>
<organism evidence="1 2">
    <name type="scientific">Dulcicalothrix desertica PCC 7102</name>
    <dbReference type="NCBI Taxonomy" id="232991"/>
    <lineage>
        <taxon>Bacteria</taxon>
        <taxon>Bacillati</taxon>
        <taxon>Cyanobacteriota</taxon>
        <taxon>Cyanophyceae</taxon>
        <taxon>Nostocales</taxon>
        <taxon>Calotrichaceae</taxon>
        <taxon>Dulcicalothrix</taxon>
    </lineage>
</organism>
<dbReference type="Gene3D" id="3.90.550.10">
    <property type="entry name" value="Spore Coat Polysaccharide Biosynthesis Protein SpsA, Chain A"/>
    <property type="match status" value="1"/>
</dbReference>
<dbReference type="OrthoDB" id="5180856at2"/>
<dbReference type="EMBL" id="RSCL01000029">
    <property type="protein sequence ID" value="RUS98513.1"/>
    <property type="molecule type" value="Genomic_DNA"/>
</dbReference>
<dbReference type="Proteomes" id="UP000271624">
    <property type="component" value="Unassembled WGS sequence"/>
</dbReference>
<evidence type="ECO:0000313" key="1">
    <source>
        <dbReference type="EMBL" id="RUS98513.1"/>
    </source>
</evidence>
<dbReference type="RefSeq" id="WP_127086187.1">
    <property type="nucleotide sequence ID" value="NZ_RSCL01000029.1"/>
</dbReference>
<comment type="caution">
    <text evidence="1">The sequence shown here is derived from an EMBL/GenBank/DDBJ whole genome shotgun (WGS) entry which is preliminary data.</text>
</comment>
<sequence length="326" mass="38785">MKTPVAFFIFKRPQTTEKVFEAIRQAKPTKLLVVADGPRSNVPGEADKCYAAREIIKRVDWECEILTNYSDTNLGCKLRVSSGLNWVFENVEEAIILEDDCLPHPTFFNFCEELLEKYRYDNRIMVISGNNFQFGRTRTQDDYYFSRYTHWWGWATWRRAWQYYDVNMTSWNQVKNQGYLKDILKDPTSVKYWFDTFQATYEGKIDTWDYAWLLTCWLQNGLSILPNKNLVSNIGFCSEATHTLNSTTVLANVPIEEMSFPLKHPQFIIRNEKADNFTHNLLYNRLILFRVYRRLMFYWLFYNKKIQSLIGYKTKKYQSLSTVEAK</sequence>
<proteinExistence type="predicted"/>
<name>A0A3S1C1G6_9CYAN</name>
<dbReference type="AlphaFoldDB" id="A0A3S1C1G6"/>
<dbReference type="SUPFAM" id="SSF53448">
    <property type="entry name" value="Nucleotide-diphospho-sugar transferases"/>
    <property type="match status" value="1"/>
</dbReference>
<gene>
    <name evidence="1" type="ORF">DSM106972_081420</name>
</gene>